<dbReference type="InterPro" id="IPR014044">
    <property type="entry name" value="CAP_dom"/>
</dbReference>
<reference evidence="3 4" key="1">
    <citation type="journal article" date="2016" name="Int. J. Syst. Evol. Microbiol.">
        <title>Nocardioides albidus sp. nov., an actinobacterium isolated from garden soil.</title>
        <authorList>
            <person name="Singh H."/>
            <person name="Du J."/>
            <person name="Trinh H."/>
            <person name="Won K."/>
            <person name="Yang J.E."/>
            <person name="Yin C."/>
            <person name="Kook M."/>
            <person name="Yi T.H."/>
        </authorList>
    </citation>
    <scope>NUCLEOTIDE SEQUENCE [LARGE SCALE GENOMIC DNA]</scope>
    <source>
        <strain evidence="3 4">CCTCC AB 2015297</strain>
    </source>
</reference>
<dbReference type="InterPro" id="IPR035940">
    <property type="entry name" value="CAP_sf"/>
</dbReference>
<dbReference type="Gene3D" id="3.40.33.10">
    <property type="entry name" value="CAP"/>
    <property type="match status" value="1"/>
</dbReference>
<proteinExistence type="predicted"/>
<keyword evidence="4" id="KW-1185">Reference proteome</keyword>
<evidence type="ECO:0000313" key="4">
    <source>
        <dbReference type="Proteomes" id="UP000313231"/>
    </source>
</evidence>
<feature type="signal peptide" evidence="1">
    <location>
        <begin position="1"/>
        <end position="25"/>
    </location>
</feature>
<dbReference type="PROSITE" id="PS51318">
    <property type="entry name" value="TAT"/>
    <property type="match status" value="1"/>
</dbReference>
<comment type="caution">
    <text evidence="3">The sequence shown here is derived from an EMBL/GenBank/DDBJ whole genome shotgun (WGS) entry which is preliminary data.</text>
</comment>
<dbReference type="AlphaFoldDB" id="A0A5C4VS75"/>
<dbReference type="PANTHER" id="PTHR31157">
    <property type="entry name" value="SCP DOMAIN-CONTAINING PROTEIN"/>
    <property type="match status" value="1"/>
</dbReference>
<feature type="domain" description="SCP" evidence="2">
    <location>
        <begin position="45"/>
        <end position="155"/>
    </location>
</feature>
<dbReference type="RefSeq" id="WP_139623490.1">
    <property type="nucleotide sequence ID" value="NZ_VDMP01000025.1"/>
</dbReference>
<sequence length="160" mass="17490">MRRVARSALAAAAATAALTATAAHAPPAHAQEVTPMDDGYEDAVLQTINQRRAHRGLRLLRTSSCVDPVAERRSRRMGVNDEMRHYDGLRRVLRRCGGSRVGEIIARGPGFSDPRAVVRAWMHSPSHRALIEQRGFRAAAVGAWRDAGGEVFVSVVFRSP</sequence>
<dbReference type="EMBL" id="VDMP01000025">
    <property type="protein sequence ID" value="TNM38376.1"/>
    <property type="molecule type" value="Genomic_DNA"/>
</dbReference>
<dbReference type="Proteomes" id="UP000313231">
    <property type="component" value="Unassembled WGS sequence"/>
</dbReference>
<dbReference type="CDD" id="cd05379">
    <property type="entry name" value="CAP_bacterial"/>
    <property type="match status" value="1"/>
</dbReference>
<name>A0A5C4VS75_9ACTN</name>
<dbReference type="SUPFAM" id="SSF55797">
    <property type="entry name" value="PR-1-like"/>
    <property type="match status" value="1"/>
</dbReference>
<dbReference type="OrthoDB" id="68195at2"/>
<protein>
    <submittedName>
        <fullName evidence="3">CAP domain-containing protein</fullName>
    </submittedName>
</protein>
<organism evidence="3 4">
    <name type="scientific">Nocardioides albidus</name>
    <dbReference type="NCBI Taxonomy" id="1517589"/>
    <lineage>
        <taxon>Bacteria</taxon>
        <taxon>Bacillati</taxon>
        <taxon>Actinomycetota</taxon>
        <taxon>Actinomycetes</taxon>
        <taxon>Propionibacteriales</taxon>
        <taxon>Nocardioidaceae</taxon>
        <taxon>Nocardioides</taxon>
    </lineage>
</organism>
<dbReference type="PANTHER" id="PTHR31157:SF1">
    <property type="entry name" value="SCP DOMAIN-CONTAINING PROTEIN"/>
    <property type="match status" value="1"/>
</dbReference>
<dbReference type="InterPro" id="IPR006311">
    <property type="entry name" value="TAT_signal"/>
</dbReference>
<keyword evidence="1" id="KW-0732">Signal</keyword>
<gene>
    <name evidence="3" type="ORF">FHP29_14005</name>
</gene>
<evidence type="ECO:0000313" key="3">
    <source>
        <dbReference type="EMBL" id="TNM38376.1"/>
    </source>
</evidence>
<dbReference type="Pfam" id="PF00188">
    <property type="entry name" value="CAP"/>
    <property type="match status" value="1"/>
</dbReference>
<feature type="chain" id="PRO_5039542623" evidence="1">
    <location>
        <begin position="26"/>
        <end position="160"/>
    </location>
</feature>
<accession>A0A5C4VS75</accession>
<evidence type="ECO:0000259" key="2">
    <source>
        <dbReference type="Pfam" id="PF00188"/>
    </source>
</evidence>
<evidence type="ECO:0000256" key="1">
    <source>
        <dbReference type="SAM" id="SignalP"/>
    </source>
</evidence>